<protein>
    <submittedName>
        <fullName evidence="3">Retrovirus-related pol polyprotein from transposon TNT 1-94</fullName>
    </submittedName>
</protein>
<proteinExistence type="predicted"/>
<accession>A0ABQ5FAE5</accession>
<keyword evidence="1" id="KW-0862">Zinc</keyword>
<sequence>MAAVEVPQTLEYRGGQLNASLVLEDFQDSPDDEEDTRNSHEYLNDLEEEYQAKALLAKSKRFFKKGTQRFKSVKATDQIKCHKCGKKGYFARDCWLKASVPSYQSPFQPKPLRSSQHIRPTKDFEAKYNKVKAKLALLSSSTSASKAATIKNKGEENDAINKEGVRNGEWVKISVRKVHTLLEMEDNDDRKTYLDYLCIDLNYVEEQRNNLLIKHRDLVHELNACKEQLLVLKQAIFDFLTMQHCCWDLKDFKDSYYYSVCAAGYKDTTAAELLLLEDLLLSRG</sequence>
<keyword evidence="1" id="KW-0479">Metal-binding</keyword>
<dbReference type="Proteomes" id="UP001151760">
    <property type="component" value="Unassembled WGS sequence"/>
</dbReference>
<name>A0ABQ5FAE5_9ASTR</name>
<gene>
    <name evidence="3" type="ORF">Tco_1003730</name>
</gene>
<feature type="domain" description="CCHC-type" evidence="2">
    <location>
        <begin position="80"/>
        <end position="94"/>
    </location>
</feature>
<evidence type="ECO:0000313" key="3">
    <source>
        <dbReference type="EMBL" id="GJT60197.1"/>
    </source>
</evidence>
<dbReference type="EMBL" id="BQNB010017177">
    <property type="protein sequence ID" value="GJT60197.1"/>
    <property type="molecule type" value="Genomic_DNA"/>
</dbReference>
<reference evidence="3" key="1">
    <citation type="journal article" date="2022" name="Int. J. Mol. Sci.">
        <title>Draft Genome of Tanacetum Coccineum: Genomic Comparison of Closely Related Tanacetum-Family Plants.</title>
        <authorList>
            <person name="Yamashiro T."/>
            <person name="Shiraishi A."/>
            <person name="Nakayama K."/>
            <person name="Satake H."/>
        </authorList>
    </citation>
    <scope>NUCLEOTIDE SEQUENCE</scope>
</reference>
<dbReference type="Gene3D" id="4.10.60.10">
    <property type="entry name" value="Zinc finger, CCHC-type"/>
    <property type="match status" value="1"/>
</dbReference>
<keyword evidence="4" id="KW-1185">Reference proteome</keyword>
<keyword evidence="1" id="KW-0863">Zinc-finger</keyword>
<reference evidence="3" key="2">
    <citation type="submission" date="2022-01" db="EMBL/GenBank/DDBJ databases">
        <authorList>
            <person name="Yamashiro T."/>
            <person name="Shiraishi A."/>
            <person name="Satake H."/>
            <person name="Nakayama K."/>
        </authorList>
    </citation>
    <scope>NUCLEOTIDE SEQUENCE</scope>
</reference>
<evidence type="ECO:0000313" key="4">
    <source>
        <dbReference type="Proteomes" id="UP001151760"/>
    </source>
</evidence>
<dbReference type="InterPro" id="IPR001878">
    <property type="entry name" value="Znf_CCHC"/>
</dbReference>
<evidence type="ECO:0000259" key="2">
    <source>
        <dbReference type="PROSITE" id="PS50158"/>
    </source>
</evidence>
<comment type="caution">
    <text evidence="3">The sequence shown here is derived from an EMBL/GenBank/DDBJ whole genome shotgun (WGS) entry which is preliminary data.</text>
</comment>
<evidence type="ECO:0000256" key="1">
    <source>
        <dbReference type="PROSITE-ProRule" id="PRU00047"/>
    </source>
</evidence>
<dbReference type="SUPFAM" id="SSF57756">
    <property type="entry name" value="Retrovirus zinc finger-like domains"/>
    <property type="match status" value="1"/>
</dbReference>
<dbReference type="InterPro" id="IPR036875">
    <property type="entry name" value="Znf_CCHC_sf"/>
</dbReference>
<dbReference type="PROSITE" id="PS50158">
    <property type="entry name" value="ZF_CCHC"/>
    <property type="match status" value="1"/>
</dbReference>
<organism evidence="3 4">
    <name type="scientific">Tanacetum coccineum</name>
    <dbReference type="NCBI Taxonomy" id="301880"/>
    <lineage>
        <taxon>Eukaryota</taxon>
        <taxon>Viridiplantae</taxon>
        <taxon>Streptophyta</taxon>
        <taxon>Embryophyta</taxon>
        <taxon>Tracheophyta</taxon>
        <taxon>Spermatophyta</taxon>
        <taxon>Magnoliopsida</taxon>
        <taxon>eudicotyledons</taxon>
        <taxon>Gunneridae</taxon>
        <taxon>Pentapetalae</taxon>
        <taxon>asterids</taxon>
        <taxon>campanulids</taxon>
        <taxon>Asterales</taxon>
        <taxon>Asteraceae</taxon>
        <taxon>Asteroideae</taxon>
        <taxon>Anthemideae</taxon>
        <taxon>Anthemidinae</taxon>
        <taxon>Tanacetum</taxon>
    </lineage>
</organism>